<keyword evidence="4" id="KW-1185">Reference proteome</keyword>
<reference evidence="3 4" key="1">
    <citation type="submission" date="2024-09" db="EMBL/GenBank/DDBJ databases">
        <authorList>
            <person name="Sun Q."/>
            <person name="Mori K."/>
        </authorList>
    </citation>
    <scope>NUCLEOTIDE SEQUENCE [LARGE SCALE GENOMIC DNA]</scope>
    <source>
        <strain evidence="3 4">JCM 12520</strain>
    </source>
</reference>
<name>A0ABV5VXA1_9BACL</name>
<sequence>MKPLTDSQQKLPAFRRTGLCTLLALVLLCVAAPGAYASGNNWYDDYVAYESVQGGLYYTSSDSALLGWQESYMLRSYLNLYDMTHQTAWLDKLTTHADTMLANADDSDGDGYLGWSTYRYSPNKSANGTFANAAAGDATLPADWTRSNRPPPPPTAPMRRERTIPMPRIRGGSC</sequence>
<feature type="chain" id="PRO_5045336625" evidence="2">
    <location>
        <begin position="38"/>
        <end position="174"/>
    </location>
</feature>
<evidence type="ECO:0000313" key="4">
    <source>
        <dbReference type="Proteomes" id="UP001589619"/>
    </source>
</evidence>
<proteinExistence type="predicted"/>
<evidence type="ECO:0000256" key="1">
    <source>
        <dbReference type="SAM" id="MobiDB-lite"/>
    </source>
</evidence>
<evidence type="ECO:0000256" key="2">
    <source>
        <dbReference type="SAM" id="SignalP"/>
    </source>
</evidence>
<keyword evidence="2" id="KW-0732">Signal</keyword>
<protein>
    <submittedName>
        <fullName evidence="3">Uncharacterized protein</fullName>
    </submittedName>
</protein>
<feature type="signal peptide" evidence="2">
    <location>
        <begin position="1"/>
        <end position="37"/>
    </location>
</feature>
<dbReference type="Proteomes" id="UP001589619">
    <property type="component" value="Unassembled WGS sequence"/>
</dbReference>
<dbReference type="EMBL" id="JBHMAG010000012">
    <property type="protein sequence ID" value="MFB9752939.1"/>
    <property type="molecule type" value="Genomic_DNA"/>
</dbReference>
<gene>
    <name evidence="3" type="ORF">ACFFNY_15345</name>
</gene>
<comment type="caution">
    <text evidence="3">The sequence shown here is derived from an EMBL/GenBank/DDBJ whole genome shotgun (WGS) entry which is preliminary data.</text>
</comment>
<feature type="region of interest" description="Disordered" evidence="1">
    <location>
        <begin position="141"/>
        <end position="174"/>
    </location>
</feature>
<dbReference type="RefSeq" id="WP_344902825.1">
    <property type="nucleotide sequence ID" value="NZ_BAAAYO010000001.1"/>
</dbReference>
<evidence type="ECO:0000313" key="3">
    <source>
        <dbReference type="EMBL" id="MFB9752939.1"/>
    </source>
</evidence>
<organism evidence="3 4">
    <name type="scientific">Paenibacillus hodogayensis</name>
    <dbReference type="NCBI Taxonomy" id="279208"/>
    <lineage>
        <taxon>Bacteria</taxon>
        <taxon>Bacillati</taxon>
        <taxon>Bacillota</taxon>
        <taxon>Bacilli</taxon>
        <taxon>Bacillales</taxon>
        <taxon>Paenibacillaceae</taxon>
        <taxon>Paenibacillus</taxon>
    </lineage>
</organism>
<accession>A0ABV5VXA1</accession>